<dbReference type="RefSeq" id="WP_126691497.1">
    <property type="nucleotide sequence ID" value="NZ_RXOF01000001.1"/>
</dbReference>
<comment type="caution">
    <text evidence="1">The sequence shown here is derived from an EMBL/GenBank/DDBJ whole genome shotgun (WGS) entry which is preliminary data.</text>
</comment>
<name>A0A3S0JKU3_9BACT</name>
<organism evidence="1 2">
    <name type="scientific">Hymenobacter gummosus</name>
    <dbReference type="NCBI Taxonomy" id="1776032"/>
    <lineage>
        <taxon>Bacteria</taxon>
        <taxon>Pseudomonadati</taxon>
        <taxon>Bacteroidota</taxon>
        <taxon>Cytophagia</taxon>
        <taxon>Cytophagales</taxon>
        <taxon>Hymenobacteraceae</taxon>
        <taxon>Hymenobacter</taxon>
    </lineage>
</organism>
<reference evidence="1 2" key="1">
    <citation type="submission" date="2018-12" db="EMBL/GenBank/DDBJ databases">
        <title>Hymenobacter gummosus sp. nov., isolated from a spring.</title>
        <authorList>
            <person name="Nie L."/>
        </authorList>
    </citation>
    <scope>NUCLEOTIDE SEQUENCE [LARGE SCALE GENOMIC DNA]</scope>
    <source>
        <strain evidence="1 2">KCTC 52166</strain>
    </source>
</reference>
<dbReference type="AlphaFoldDB" id="A0A3S0JKU3"/>
<dbReference type="Proteomes" id="UP000282184">
    <property type="component" value="Unassembled WGS sequence"/>
</dbReference>
<evidence type="ECO:0000313" key="1">
    <source>
        <dbReference type="EMBL" id="RTQ53571.1"/>
    </source>
</evidence>
<sequence length="137" mass="15113">MSLSLNLLTTPAQCDAVVAAIDEKLRIIGKRAFDADYQRDGASGDAVNISNRLARLSSKITELNASLGNLTPGTDEYRKTEEELTDAQYEQRKLGYRQADRGPVYLVLREADVDETAERRASLEASRAAVLARRAQL</sequence>
<proteinExistence type="predicted"/>
<accession>A0A3S0JKU3</accession>
<protein>
    <submittedName>
        <fullName evidence="1">Uncharacterized protein</fullName>
    </submittedName>
</protein>
<gene>
    <name evidence="1" type="ORF">EJV47_02180</name>
</gene>
<keyword evidence="2" id="KW-1185">Reference proteome</keyword>
<dbReference type="OrthoDB" id="884544at2"/>
<dbReference type="EMBL" id="RXOF01000001">
    <property type="protein sequence ID" value="RTQ53571.1"/>
    <property type="molecule type" value="Genomic_DNA"/>
</dbReference>
<evidence type="ECO:0000313" key="2">
    <source>
        <dbReference type="Proteomes" id="UP000282184"/>
    </source>
</evidence>